<dbReference type="InterPro" id="IPR038770">
    <property type="entry name" value="Na+/solute_symporter_sf"/>
</dbReference>
<feature type="transmembrane region" description="Helical" evidence="12">
    <location>
        <begin position="6"/>
        <end position="28"/>
    </location>
</feature>
<name>A0ABV2EGX6_9CAUL</name>
<evidence type="ECO:0000256" key="4">
    <source>
        <dbReference type="ARBA" id="ARBA00022449"/>
    </source>
</evidence>
<dbReference type="InterPro" id="IPR036291">
    <property type="entry name" value="NAD(P)-bd_dom_sf"/>
</dbReference>
<feature type="transmembrane region" description="Helical" evidence="12">
    <location>
        <begin position="156"/>
        <end position="181"/>
    </location>
</feature>
<keyword evidence="4" id="KW-0050">Antiport</keyword>
<dbReference type="Proteomes" id="UP001549110">
    <property type="component" value="Unassembled WGS sequence"/>
</dbReference>
<reference evidence="14 15" key="1">
    <citation type="submission" date="2024-06" db="EMBL/GenBank/DDBJ databases">
        <title>Genomic Encyclopedia of Type Strains, Phase IV (KMG-IV): sequencing the most valuable type-strain genomes for metagenomic binning, comparative biology and taxonomic classification.</title>
        <authorList>
            <person name="Goeker M."/>
        </authorList>
    </citation>
    <scope>NUCLEOTIDE SEQUENCE [LARGE SCALE GENOMIC DNA]</scope>
    <source>
        <strain evidence="14 15">DSM 17809</strain>
    </source>
</reference>
<comment type="similarity">
    <text evidence="2">Belongs to the monovalent cation:proton antiporter 2 (CPA2) transporter (TC 2.A.37) family.</text>
</comment>
<sequence length="615" mass="64775">MAAEVVGMNLGHGVALLAAGVVAVPLFRKLGLGSVLGYLAAGLVIGPFGLRLFTDPQAILHVAELGVVLFLFVIGLEMRPAKLWSLRTEIFGLGVAQVLVCAALLSGAAMLAGLAPAAAAIGASGFVLSSTAVIVQMLDERGETSTDAGQRAISILLLEDLAVVPLLALVAVLASLGGAAVEGDRPAWLGLLIGAGCIGVAIAAGRWLLNPFFQILARTGAREIMTAAALLVVLGAALFMQWGGLSMAMGAFLAGVMLSESVFRHQLEADIEPFRGILLGLFFLSVGMSLDLSVVLAEWRLVLAGVLAFMTLKALGIYAVARLFRAGSREAVQRAALFAQGGEFAFVLYGAAAAAGVLDARDSAALTAVVILSMALTPLVVILLDRLMPPPKVSMDGVEVAANLRGRVLMIGFGRFAQVVSQPLLARGMEVSLIENDVDMIRAAGTFGFKVYYGDGSRLDVLRASGAANAEAILVCVDKPEVADRIVEMVRDEFPLAKIFARAFDRGHSLRLVKAGVDYQIRETFESALTFGKNVLIDLGVDEVEAADIVRDVRRRDAERFELQLAGGIEQGRWLMRGNMATPTPEPFSVPRHGGQALNEEAADALGEEPKEPVN</sequence>
<dbReference type="PANTHER" id="PTHR46157">
    <property type="entry name" value="K(+) EFFLUX ANTIPORTER 3, CHLOROPLASTIC"/>
    <property type="match status" value="1"/>
</dbReference>
<feature type="region of interest" description="Disordered" evidence="11">
    <location>
        <begin position="581"/>
        <end position="615"/>
    </location>
</feature>
<feature type="transmembrane region" description="Helical" evidence="12">
    <location>
        <begin position="302"/>
        <end position="324"/>
    </location>
</feature>
<accession>A0ABV2EGX6</accession>
<evidence type="ECO:0000256" key="6">
    <source>
        <dbReference type="ARBA" id="ARBA00022692"/>
    </source>
</evidence>
<organism evidence="14 15">
    <name type="scientific">Phenylobacterium koreense</name>
    <dbReference type="NCBI Taxonomy" id="266125"/>
    <lineage>
        <taxon>Bacteria</taxon>
        <taxon>Pseudomonadati</taxon>
        <taxon>Pseudomonadota</taxon>
        <taxon>Alphaproteobacteria</taxon>
        <taxon>Caulobacterales</taxon>
        <taxon>Caulobacteraceae</taxon>
        <taxon>Phenylobacterium</taxon>
    </lineage>
</organism>
<evidence type="ECO:0000256" key="5">
    <source>
        <dbReference type="ARBA" id="ARBA00022538"/>
    </source>
</evidence>
<dbReference type="Gene3D" id="1.20.1530.20">
    <property type="match status" value="1"/>
</dbReference>
<feature type="transmembrane region" description="Helical" evidence="12">
    <location>
        <begin position="275"/>
        <end position="296"/>
    </location>
</feature>
<evidence type="ECO:0000259" key="13">
    <source>
        <dbReference type="PROSITE" id="PS51201"/>
    </source>
</evidence>
<feature type="transmembrane region" description="Helical" evidence="12">
    <location>
        <begin position="336"/>
        <end position="358"/>
    </location>
</feature>
<evidence type="ECO:0000256" key="11">
    <source>
        <dbReference type="SAM" id="MobiDB-lite"/>
    </source>
</evidence>
<keyword evidence="7" id="KW-0630">Potassium</keyword>
<keyword evidence="8 12" id="KW-1133">Transmembrane helix</keyword>
<keyword evidence="10 12" id="KW-0472">Membrane</keyword>
<dbReference type="InterPro" id="IPR004771">
    <property type="entry name" value="K/H_exchanger"/>
</dbReference>
<evidence type="ECO:0000313" key="14">
    <source>
        <dbReference type="EMBL" id="MET3526280.1"/>
    </source>
</evidence>
<feature type="transmembrane region" description="Helical" evidence="12">
    <location>
        <begin position="187"/>
        <end position="209"/>
    </location>
</feature>
<protein>
    <submittedName>
        <fullName evidence="14">Glutathione-regulated potassium-efflux system protein KefB</fullName>
    </submittedName>
</protein>
<dbReference type="Gene3D" id="3.40.50.720">
    <property type="entry name" value="NAD(P)-binding Rossmann-like Domain"/>
    <property type="match status" value="1"/>
</dbReference>
<feature type="transmembrane region" description="Helical" evidence="12">
    <location>
        <begin position="364"/>
        <end position="384"/>
    </location>
</feature>
<evidence type="ECO:0000256" key="12">
    <source>
        <dbReference type="SAM" id="Phobius"/>
    </source>
</evidence>
<feature type="transmembrane region" description="Helical" evidence="12">
    <location>
        <begin position="35"/>
        <end position="53"/>
    </location>
</feature>
<evidence type="ECO:0000256" key="8">
    <source>
        <dbReference type="ARBA" id="ARBA00022989"/>
    </source>
</evidence>
<proteinExistence type="inferred from homology"/>
<feature type="domain" description="RCK N-terminal" evidence="13">
    <location>
        <begin position="405"/>
        <end position="521"/>
    </location>
</feature>
<feature type="transmembrane region" description="Helical" evidence="12">
    <location>
        <begin position="117"/>
        <end position="135"/>
    </location>
</feature>
<evidence type="ECO:0000256" key="3">
    <source>
        <dbReference type="ARBA" id="ARBA00022448"/>
    </source>
</evidence>
<comment type="subcellular location">
    <subcellularLocation>
        <location evidence="1">Membrane</location>
        <topology evidence="1">Multi-pass membrane protein</topology>
    </subcellularLocation>
</comment>
<evidence type="ECO:0000256" key="10">
    <source>
        <dbReference type="ARBA" id="ARBA00023136"/>
    </source>
</evidence>
<keyword evidence="6 12" id="KW-0812">Transmembrane</keyword>
<dbReference type="NCBIfam" id="TIGR00932">
    <property type="entry name" value="2a37"/>
    <property type="match status" value="1"/>
</dbReference>
<evidence type="ECO:0000256" key="9">
    <source>
        <dbReference type="ARBA" id="ARBA00023065"/>
    </source>
</evidence>
<evidence type="ECO:0000313" key="15">
    <source>
        <dbReference type="Proteomes" id="UP001549110"/>
    </source>
</evidence>
<evidence type="ECO:0000256" key="7">
    <source>
        <dbReference type="ARBA" id="ARBA00022958"/>
    </source>
</evidence>
<dbReference type="EMBL" id="JBEPLU010000001">
    <property type="protein sequence ID" value="MET3526280.1"/>
    <property type="molecule type" value="Genomic_DNA"/>
</dbReference>
<feature type="transmembrane region" description="Helical" evidence="12">
    <location>
        <begin position="90"/>
        <end position="111"/>
    </location>
</feature>
<dbReference type="RefSeq" id="WP_331932964.1">
    <property type="nucleotide sequence ID" value="NZ_JBEPLU010000001.1"/>
</dbReference>
<comment type="caution">
    <text evidence="14">The sequence shown here is derived from an EMBL/GenBank/DDBJ whole genome shotgun (WGS) entry which is preliminary data.</text>
</comment>
<dbReference type="PANTHER" id="PTHR46157:SF8">
    <property type="entry name" value="GLUTATHIONE-REGULATED POTASSIUM-EFFLUX SYSTEM PROTEIN"/>
    <property type="match status" value="1"/>
</dbReference>
<feature type="transmembrane region" description="Helical" evidence="12">
    <location>
        <begin position="59"/>
        <end position="78"/>
    </location>
</feature>
<dbReference type="InterPro" id="IPR006153">
    <property type="entry name" value="Cation/H_exchanger_TM"/>
</dbReference>
<keyword evidence="5" id="KW-0633">Potassium transport</keyword>
<keyword evidence="15" id="KW-1185">Reference proteome</keyword>
<dbReference type="PROSITE" id="PS51201">
    <property type="entry name" value="RCK_N"/>
    <property type="match status" value="1"/>
</dbReference>
<keyword evidence="3" id="KW-0813">Transport</keyword>
<dbReference type="InterPro" id="IPR003148">
    <property type="entry name" value="RCK_N"/>
</dbReference>
<dbReference type="Pfam" id="PF02254">
    <property type="entry name" value="TrkA_N"/>
    <property type="match status" value="1"/>
</dbReference>
<keyword evidence="9" id="KW-0406">Ion transport</keyword>
<dbReference type="Pfam" id="PF00999">
    <property type="entry name" value="Na_H_Exchanger"/>
    <property type="match status" value="1"/>
</dbReference>
<evidence type="ECO:0000256" key="2">
    <source>
        <dbReference type="ARBA" id="ARBA00005551"/>
    </source>
</evidence>
<evidence type="ECO:0000256" key="1">
    <source>
        <dbReference type="ARBA" id="ARBA00004141"/>
    </source>
</evidence>
<dbReference type="SUPFAM" id="SSF51735">
    <property type="entry name" value="NAD(P)-binding Rossmann-fold domains"/>
    <property type="match status" value="1"/>
</dbReference>
<gene>
    <name evidence="14" type="ORF">ABID41_001375</name>
</gene>